<accession>A0A6J6NXP6</accession>
<sequence length="151" mass="16758">MTKSPVPVSYEERVLPSLGFFVAGLFLPAALFLISLPFALELALGVAVGSYLVFFIFSYLLAPKISVAHHVLHVNNALITKDLLGQTIIVEGKDQFLERGQRLSTLAYTKFQIGVKGLVKIELKDEKDPTPYWLIATRHPEVLASHLNAKR</sequence>
<protein>
    <submittedName>
        <fullName evidence="2">Unannotated protein</fullName>
    </submittedName>
</protein>
<dbReference type="EMBL" id="CAEZXL010000147">
    <property type="protein sequence ID" value="CAB4691630.1"/>
    <property type="molecule type" value="Genomic_DNA"/>
</dbReference>
<reference evidence="2" key="1">
    <citation type="submission" date="2020-05" db="EMBL/GenBank/DDBJ databases">
        <authorList>
            <person name="Chiriac C."/>
            <person name="Salcher M."/>
            <person name="Ghai R."/>
            <person name="Kavagutti S V."/>
        </authorList>
    </citation>
    <scope>NUCLEOTIDE SEQUENCE</scope>
</reference>
<feature type="transmembrane region" description="Helical" evidence="1">
    <location>
        <begin position="14"/>
        <end position="36"/>
    </location>
</feature>
<organism evidence="2">
    <name type="scientific">freshwater metagenome</name>
    <dbReference type="NCBI Taxonomy" id="449393"/>
    <lineage>
        <taxon>unclassified sequences</taxon>
        <taxon>metagenomes</taxon>
        <taxon>ecological metagenomes</taxon>
    </lineage>
</organism>
<dbReference type="InterPro" id="IPR021443">
    <property type="entry name" value="DUF3093"/>
</dbReference>
<dbReference type="Pfam" id="PF11292">
    <property type="entry name" value="DUF3093"/>
    <property type="match status" value="1"/>
</dbReference>
<dbReference type="AlphaFoldDB" id="A0A6J6NXP6"/>
<keyword evidence="1" id="KW-0812">Transmembrane</keyword>
<gene>
    <name evidence="2" type="ORF">UFOPK2373_00830</name>
</gene>
<evidence type="ECO:0000256" key="1">
    <source>
        <dbReference type="SAM" id="Phobius"/>
    </source>
</evidence>
<feature type="transmembrane region" description="Helical" evidence="1">
    <location>
        <begin position="42"/>
        <end position="62"/>
    </location>
</feature>
<name>A0A6J6NXP6_9ZZZZ</name>
<proteinExistence type="predicted"/>
<keyword evidence="1" id="KW-1133">Transmembrane helix</keyword>
<evidence type="ECO:0000313" key="2">
    <source>
        <dbReference type="EMBL" id="CAB4691630.1"/>
    </source>
</evidence>
<keyword evidence="1" id="KW-0472">Membrane</keyword>